<dbReference type="Pfam" id="PF21761">
    <property type="entry name" value="RedAm-like_C"/>
    <property type="match status" value="1"/>
</dbReference>
<dbReference type="InterPro" id="IPR013328">
    <property type="entry name" value="6PGD_dom2"/>
</dbReference>
<dbReference type="Gene3D" id="1.10.1040.10">
    <property type="entry name" value="N-(1-d-carboxylethyl)-l-norvaline Dehydrogenase, domain 2"/>
    <property type="match status" value="1"/>
</dbReference>
<dbReference type="GeneID" id="83180352"/>
<sequence length="220" mass="24233">MVMNLSFSAYFHGANLASPELLGVPESPIYYAGDRRSFESMGNNLSILGRSIYLGDNPALASLIGCIMIDAFFGLASGFLQAVAVLKSSKLYTTRGAERFLFEEMAPLLSRNYFTLLGDYARQIDNRNYLRDDRKGMPLSLLVKTLENMNPTRSENGVSSVLFDPLLKLMQARVAQGGAAEEMSSLREVIPESGIPSDQTHEEVHYMDPTREGSASLYPG</sequence>
<gene>
    <name evidence="3" type="ORF">N7498_005989</name>
</gene>
<feature type="compositionally biased region" description="Basic and acidic residues" evidence="1">
    <location>
        <begin position="199"/>
        <end position="211"/>
    </location>
</feature>
<evidence type="ECO:0000259" key="2">
    <source>
        <dbReference type="Pfam" id="PF21761"/>
    </source>
</evidence>
<dbReference type="OrthoDB" id="435038at2759"/>
<dbReference type="EMBL" id="JAPQKR010000012">
    <property type="protein sequence ID" value="KAJ5205110.1"/>
    <property type="molecule type" value="Genomic_DNA"/>
</dbReference>
<evidence type="ECO:0000313" key="3">
    <source>
        <dbReference type="EMBL" id="KAJ5205110.1"/>
    </source>
</evidence>
<reference evidence="3" key="1">
    <citation type="submission" date="2022-12" db="EMBL/GenBank/DDBJ databases">
        <authorList>
            <person name="Petersen C."/>
        </authorList>
    </citation>
    <scope>NUCLEOTIDE SEQUENCE</scope>
    <source>
        <strain evidence="3">IBT 15544</strain>
    </source>
</reference>
<comment type="caution">
    <text evidence="3">The sequence shown here is derived from an EMBL/GenBank/DDBJ whole genome shotgun (WGS) entry which is preliminary data.</text>
</comment>
<dbReference type="Proteomes" id="UP001150904">
    <property type="component" value="Unassembled WGS sequence"/>
</dbReference>
<protein>
    <recommendedName>
        <fullName evidence="2">NADPH-dependent reductive aminase-like C-terminal domain-containing protein</fullName>
    </recommendedName>
</protein>
<organism evidence="3 4">
    <name type="scientific">Penicillium cinerascens</name>
    <dbReference type="NCBI Taxonomy" id="70096"/>
    <lineage>
        <taxon>Eukaryota</taxon>
        <taxon>Fungi</taxon>
        <taxon>Dikarya</taxon>
        <taxon>Ascomycota</taxon>
        <taxon>Pezizomycotina</taxon>
        <taxon>Eurotiomycetes</taxon>
        <taxon>Eurotiomycetidae</taxon>
        <taxon>Eurotiales</taxon>
        <taxon>Aspergillaceae</taxon>
        <taxon>Penicillium</taxon>
    </lineage>
</organism>
<reference evidence="3" key="2">
    <citation type="journal article" date="2023" name="IMA Fungus">
        <title>Comparative genomic study of the Penicillium genus elucidates a diverse pangenome and 15 lateral gene transfer events.</title>
        <authorList>
            <person name="Petersen C."/>
            <person name="Sorensen T."/>
            <person name="Nielsen M.R."/>
            <person name="Sondergaard T.E."/>
            <person name="Sorensen J.L."/>
            <person name="Fitzpatrick D.A."/>
            <person name="Frisvad J.C."/>
            <person name="Nielsen K.L."/>
        </authorList>
    </citation>
    <scope>NUCLEOTIDE SEQUENCE</scope>
    <source>
        <strain evidence="3">IBT 15544</strain>
    </source>
</reference>
<dbReference type="InterPro" id="IPR048666">
    <property type="entry name" value="RedAm-like_C"/>
</dbReference>
<feature type="domain" description="NADPH-dependent reductive aminase-like C-terminal" evidence="2">
    <location>
        <begin position="58"/>
        <end position="190"/>
    </location>
</feature>
<evidence type="ECO:0000256" key="1">
    <source>
        <dbReference type="SAM" id="MobiDB-lite"/>
    </source>
</evidence>
<keyword evidence="4" id="KW-1185">Reference proteome</keyword>
<name>A0A9W9MPJ9_9EURO</name>
<dbReference type="AlphaFoldDB" id="A0A9W9MPJ9"/>
<evidence type="ECO:0000313" key="4">
    <source>
        <dbReference type="Proteomes" id="UP001150904"/>
    </source>
</evidence>
<dbReference type="RefSeq" id="XP_058309589.1">
    <property type="nucleotide sequence ID" value="XM_058453051.1"/>
</dbReference>
<proteinExistence type="predicted"/>
<accession>A0A9W9MPJ9</accession>
<feature type="region of interest" description="Disordered" evidence="1">
    <location>
        <begin position="193"/>
        <end position="220"/>
    </location>
</feature>